<name>A0ABQ2MVD0_9ACTN</name>
<dbReference type="InterPro" id="IPR046036">
    <property type="entry name" value="DUF5994"/>
</dbReference>
<dbReference type="Proteomes" id="UP000631535">
    <property type="component" value="Unassembled WGS sequence"/>
</dbReference>
<comment type="caution">
    <text evidence="2">The sequence shown here is derived from an EMBL/GenBank/DDBJ whole genome shotgun (WGS) entry which is preliminary data.</text>
</comment>
<keyword evidence="3" id="KW-1185">Reference proteome</keyword>
<evidence type="ECO:0000313" key="3">
    <source>
        <dbReference type="Proteomes" id="UP000631535"/>
    </source>
</evidence>
<evidence type="ECO:0000256" key="1">
    <source>
        <dbReference type="SAM" id="MobiDB-lite"/>
    </source>
</evidence>
<sequence>MGIAGNLLLPYRASGLPVRLALLPAGTAPHWCDGTWWPRSHDLGRELPSLVTALEASWPGITQVKVSCTMWRIHPETVAIGDRTVHIERCDVPPKPHTICLRSDENRCDLLVTPPDPAGRGGTRSRGTAVEPRRGVGW</sequence>
<gene>
    <name evidence="2" type="ORF">GCM10012287_57070</name>
</gene>
<dbReference type="EMBL" id="BMMP01000033">
    <property type="protein sequence ID" value="GGO58587.1"/>
    <property type="molecule type" value="Genomic_DNA"/>
</dbReference>
<proteinExistence type="predicted"/>
<protein>
    <submittedName>
        <fullName evidence="2">Uncharacterized protein</fullName>
    </submittedName>
</protein>
<dbReference type="Pfam" id="PF19457">
    <property type="entry name" value="DUF5994"/>
    <property type="match status" value="1"/>
</dbReference>
<accession>A0ABQ2MVD0</accession>
<evidence type="ECO:0000313" key="2">
    <source>
        <dbReference type="EMBL" id="GGO58587.1"/>
    </source>
</evidence>
<dbReference type="RefSeq" id="WP_229712264.1">
    <property type="nucleotide sequence ID" value="NZ_BMMP01000033.1"/>
</dbReference>
<reference evidence="3" key="1">
    <citation type="journal article" date="2019" name="Int. J. Syst. Evol. Microbiol.">
        <title>The Global Catalogue of Microorganisms (GCM) 10K type strain sequencing project: providing services to taxonomists for standard genome sequencing and annotation.</title>
        <authorList>
            <consortium name="The Broad Institute Genomics Platform"/>
            <consortium name="The Broad Institute Genome Sequencing Center for Infectious Disease"/>
            <person name="Wu L."/>
            <person name="Ma J."/>
        </authorList>
    </citation>
    <scope>NUCLEOTIDE SEQUENCE [LARGE SCALE GENOMIC DNA]</scope>
    <source>
        <strain evidence="3">CGMCC 4.7178</strain>
    </source>
</reference>
<organism evidence="2 3">
    <name type="scientific">Streptomyces daqingensis</name>
    <dbReference type="NCBI Taxonomy" id="1472640"/>
    <lineage>
        <taxon>Bacteria</taxon>
        <taxon>Bacillati</taxon>
        <taxon>Actinomycetota</taxon>
        <taxon>Actinomycetes</taxon>
        <taxon>Kitasatosporales</taxon>
        <taxon>Streptomycetaceae</taxon>
        <taxon>Streptomyces</taxon>
    </lineage>
</organism>
<feature type="region of interest" description="Disordered" evidence="1">
    <location>
        <begin position="113"/>
        <end position="138"/>
    </location>
</feature>